<feature type="domain" description="Fibronectin type-III" evidence="13">
    <location>
        <begin position="341"/>
        <end position="436"/>
    </location>
</feature>
<dbReference type="InterPro" id="IPR036116">
    <property type="entry name" value="FN3_sf"/>
</dbReference>
<gene>
    <name evidence="14" type="ORF">CSKR_100884</name>
</gene>
<dbReference type="Pfam" id="PF24887">
    <property type="entry name" value="EGF_STAB1-2"/>
    <property type="match status" value="1"/>
</dbReference>
<dbReference type="SUPFAM" id="SSF49265">
    <property type="entry name" value="Fibronectin type III"/>
    <property type="match status" value="1"/>
</dbReference>
<dbReference type="InterPro" id="IPR000242">
    <property type="entry name" value="PTP_cat"/>
</dbReference>
<evidence type="ECO:0000256" key="10">
    <source>
        <dbReference type="SAM" id="SignalP"/>
    </source>
</evidence>
<comment type="caution">
    <text evidence="14">The sequence shown here is derived from an EMBL/GenBank/DDBJ whole genome shotgun (WGS) entry which is preliminary data.</text>
</comment>
<comment type="subcellular location">
    <subcellularLocation>
        <location evidence="1">Membrane</location>
        <topology evidence="1">Single-pass membrane protein</topology>
    </subcellularLocation>
</comment>
<evidence type="ECO:0000256" key="8">
    <source>
        <dbReference type="ARBA" id="ARBA00051722"/>
    </source>
</evidence>
<feature type="domain" description="Tyrosine-protein phosphatase" evidence="11">
    <location>
        <begin position="912"/>
        <end position="1238"/>
    </location>
</feature>
<dbReference type="InterPro" id="IPR003961">
    <property type="entry name" value="FN3_dom"/>
</dbReference>
<evidence type="ECO:0000256" key="3">
    <source>
        <dbReference type="ARBA" id="ARBA00013064"/>
    </source>
</evidence>
<evidence type="ECO:0000259" key="12">
    <source>
        <dbReference type="PROSITE" id="PS50056"/>
    </source>
</evidence>
<keyword evidence="4 10" id="KW-0732">Signal</keyword>
<dbReference type="Proteomes" id="UP000286415">
    <property type="component" value="Unassembled WGS sequence"/>
</dbReference>
<dbReference type="Pfam" id="PF00041">
    <property type="entry name" value="fn3"/>
    <property type="match status" value="2"/>
</dbReference>
<dbReference type="PANTHER" id="PTHR19134:SF562">
    <property type="entry name" value="PROTEIN-TYROSINE-PHOSPHATASE"/>
    <property type="match status" value="1"/>
</dbReference>
<keyword evidence="5" id="KW-0378">Hydrolase</keyword>
<dbReference type="Gene3D" id="2.170.300.10">
    <property type="entry name" value="Tie2 ligand-binding domain superfamily"/>
    <property type="match status" value="1"/>
</dbReference>
<dbReference type="Pfam" id="PF00102">
    <property type="entry name" value="Y_phosphatase"/>
    <property type="match status" value="4"/>
</dbReference>
<evidence type="ECO:0000256" key="2">
    <source>
        <dbReference type="ARBA" id="ARBA00009580"/>
    </source>
</evidence>
<sequence>MYPAGMWSRLLVIYTGVLHLISSDPCLKQPLSFGPNCSLVCHCLGGECDARTEGIGCFSGSCSPGYTGFPLCQQQCPQGKFGVDCSSHCNCEPENICEPTNGNCMENNRCMRRYYGPGCQGVRTQLLNSPDISTDCVNIILSWPAFSGINYTGSSDVVRYVVLYRLSSESQLHAVRSHIKRTNATQYTYYFTPNDQDSKYVFSVRADFRVPFPPDYYTETGLPSPATNPISAQCSSLTGFYLNVSGYTATALWKSHPNPHIRTVEVMYTPISVGDCANLSIAESNAQTHTCKAPIDRLKCTVVLNPWVRYAVKSFGVTAKRGETVPLSRVITTEEDLPLGAPQNLNLLGEPSATDAIVKWDPPPCTARRGSLKNWVVQIRPDTNVVLEPTDVRISSPPLHISKLLPDTSYVVRVAFRNSMGIGPFSELAFETKAQGFPKDVLVTGIKHDSCLVTWLPPETNNGNGALSGFEVQHWPINLTITRTASPLIPPDQTSYAINNLQAETAYGVQVFSIFGTRRVASNIVSFETLPLSVAQSGITLQLIDRSSSTIRIVYGVQGVSLSPGQQFMLSVSRLQTLLPIVSYFRDKNISFSSSQSMIHSFSQLPAASQYQISLSIVDPNAQETRSGLDKLATLTVWTKPETFAASSNLEFGEFTWEAESSHSVTVKFPTVLGYSGGPLNGFYVVLTKIPRLTGGHQVENLKGKSSTFISRDSSTQVAFYSRDMPAKPIVIGTGKPVASPGRPSVLSGYRLSNDPLESNTTYGIYAVTESYVDDVSEDVVSGFLVLHTELVTKAFSSSKRVNKVDKTVLGVSLSILLFMLAVLLLGTVTYCVCSRNGKRGSYLTSKSPYAQTSARTNTIADEYDRLLPKSYAWWSVPVDVREPRYLIIDPEKGPSSTLVGTWSKKELSDTFVREYASIPLGLKYPHKAGEMRVNKPKNRIQSVLPYDHNRVALKRSPDSGDSDYINASFVDGYMRRRAYIASQSPFDTPTACDFWLMVFQRNVSQIVMLTNLVEDGALKCCQYWPDISLRTTISRSCEQKEDSAKECTQYFGNLIVQAADRIDYAHFTIRHFLITDSTTGVSQRVVQYHFQSWGAPPDNKSYTNADGSSSNLPKECELGNTNVSCFVEDDAAGTAADLFSHNTSSNSVVQFDMLAFIEFYYRVKTASRPEDGPVVVHCGTGFTRTGLYMAFDVLLQQATHEQVVSAARQCATLTKARANMFRSAQYYMLLYDMLFEALIAGHNIVNLDVLSTYRTLNHKNGKLGRSFLWEQWSVLHLFSPPPDPDMDLRVALAASNARRNRYGREIDLLPAERWRPHLRPHAGAPDWTDYINAVFLDGTNLRDDLILTQTPLATTVDDFWSLVDEEKISCIVDMEPFGYGTKGAVRYWPLRAGEINSEPLFEGSSDEDRIRPDTQSDADDAAATRSPWCPMVHGYLQICQVGSLTPVILDHSGRKVSSSHHGIYRRRLLVRCVEHRNKSNYLDFHERCRRREVIIFHFAGDWNTTTQVPESRAAIVRLLEAIRLERGTGPLLIHCLDGATRSGLLAVCHLLAERMTRDHYVDLFHVIKSVKIRRRAVLASQDQLRYVYRLLAQWVKQTLSEPLAAWTAKHLGDMGDIPEKYEWPQLLGHLPSYVRAGIFSTSQLPALVADHSTLTLRSEEGVTTANVNNSVTDGGPNENVACSLYHYFHDELLNQRCTRSLHWSCDTRQTADLSEVNSWSMGSLNKLHA</sequence>
<dbReference type="CDD" id="cd00063">
    <property type="entry name" value="FN3"/>
    <property type="match status" value="2"/>
</dbReference>
<dbReference type="SMART" id="SM00404">
    <property type="entry name" value="PTPc_motif"/>
    <property type="match status" value="2"/>
</dbReference>
<feature type="signal peptide" evidence="10">
    <location>
        <begin position="1"/>
        <end position="23"/>
    </location>
</feature>
<feature type="domain" description="Tyrosine-protein phosphatase" evidence="11">
    <location>
        <begin position="1269"/>
        <end position="1595"/>
    </location>
</feature>
<dbReference type="SMART" id="SM00060">
    <property type="entry name" value="FN3"/>
    <property type="match status" value="2"/>
</dbReference>
<feature type="chain" id="PRO_5035719304" description="protein-tyrosine-phosphatase" evidence="10">
    <location>
        <begin position="24"/>
        <end position="1730"/>
    </location>
</feature>
<dbReference type="InterPro" id="IPR056806">
    <property type="entry name" value="EGF_STAB1-2"/>
</dbReference>
<evidence type="ECO:0000256" key="6">
    <source>
        <dbReference type="ARBA" id="ARBA00022912"/>
    </source>
</evidence>
<dbReference type="InterPro" id="IPR003595">
    <property type="entry name" value="Tyr_Pase_cat"/>
</dbReference>
<accession>A0A8T1MG75</accession>
<dbReference type="Gene3D" id="3.90.190.10">
    <property type="entry name" value="Protein tyrosine phosphatase superfamily"/>
    <property type="match status" value="2"/>
</dbReference>
<dbReference type="InterPro" id="IPR016130">
    <property type="entry name" value="Tyr_Pase_AS"/>
</dbReference>
<dbReference type="InterPro" id="IPR050348">
    <property type="entry name" value="Protein-Tyr_Phosphatase"/>
</dbReference>
<dbReference type="PRINTS" id="PR00700">
    <property type="entry name" value="PRTYPHPHTASE"/>
</dbReference>
<dbReference type="InterPro" id="IPR000387">
    <property type="entry name" value="Tyr_Pase_dom"/>
</dbReference>
<feature type="domain" description="Tyrosine specific protein phosphatases" evidence="12">
    <location>
        <begin position="1155"/>
        <end position="1229"/>
    </location>
</feature>
<evidence type="ECO:0000256" key="4">
    <source>
        <dbReference type="ARBA" id="ARBA00022729"/>
    </source>
</evidence>
<evidence type="ECO:0000313" key="14">
    <source>
        <dbReference type="EMBL" id="KAG5447999.1"/>
    </source>
</evidence>
<dbReference type="OrthoDB" id="6058203at2759"/>
<evidence type="ECO:0000313" key="15">
    <source>
        <dbReference type="Proteomes" id="UP000286415"/>
    </source>
</evidence>
<dbReference type="CDD" id="cd00047">
    <property type="entry name" value="PTPc"/>
    <property type="match status" value="2"/>
</dbReference>
<dbReference type="EMBL" id="NIRI02000042">
    <property type="protein sequence ID" value="KAG5447999.1"/>
    <property type="molecule type" value="Genomic_DNA"/>
</dbReference>
<evidence type="ECO:0000259" key="11">
    <source>
        <dbReference type="PROSITE" id="PS50055"/>
    </source>
</evidence>
<keyword evidence="7" id="KW-0472">Membrane</keyword>
<evidence type="ECO:0000256" key="5">
    <source>
        <dbReference type="ARBA" id="ARBA00022801"/>
    </source>
</evidence>
<dbReference type="InterPro" id="IPR029021">
    <property type="entry name" value="Prot-tyrosine_phosphatase-like"/>
</dbReference>
<evidence type="ECO:0000259" key="13">
    <source>
        <dbReference type="PROSITE" id="PS50853"/>
    </source>
</evidence>
<feature type="domain" description="Fibronectin type-III" evidence="13">
    <location>
        <begin position="437"/>
        <end position="532"/>
    </location>
</feature>
<dbReference type="InterPro" id="IPR013783">
    <property type="entry name" value="Ig-like_fold"/>
</dbReference>
<dbReference type="PANTHER" id="PTHR19134">
    <property type="entry name" value="RECEPTOR-TYPE TYROSINE-PROTEIN PHOSPHATASE"/>
    <property type="match status" value="1"/>
</dbReference>
<keyword evidence="6" id="KW-0904">Protein phosphatase</keyword>
<dbReference type="GO" id="GO:0016020">
    <property type="term" value="C:membrane"/>
    <property type="evidence" value="ECO:0007669"/>
    <property type="project" value="UniProtKB-SubCell"/>
</dbReference>
<evidence type="ECO:0000256" key="9">
    <source>
        <dbReference type="SAM" id="MobiDB-lite"/>
    </source>
</evidence>
<protein>
    <recommendedName>
        <fullName evidence="3">protein-tyrosine-phosphatase</fullName>
        <ecNumber evidence="3">3.1.3.48</ecNumber>
    </recommendedName>
</protein>
<dbReference type="PROSITE" id="PS50056">
    <property type="entry name" value="TYR_PHOSPHATASE_2"/>
    <property type="match status" value="2"/>
</dbReference>
<feature type="region of interest" description="Disordered" evidence="9">
    <location>
        <begin position="1399"/>
        <end position="1423"/>
    </location>
</feature>
<reference evidence="14 15" key="2">
    <citation type="journal article" date="2021" name="Genomics">
        <title>High-quality reference genome for Clonorchis sinensis.</title>
        <authorList>
            <person name="Young N.D."/>
            <person name="Stroehlein A.J."/>
            <person name="Kinkar L."/>
            <person name="Wang T."/>
            <person name="Sohn W.M."/>
            <person name="Chang B.C.H."/>
            <person name="Kaur P."/>
            <person name="Weisz D."/>
            <person name="Dudchenko O."/>
            <person name="Aiden E.L."/>
            <person name="Korhonen P.K."/>
            <person name="Gasser R.B."/>
        </authorList>
    </citation>
    <scope>NUCLEOTIDE SEQUENCE [LARGE SCALE GENOMIC DNA]</scope>
    <source>
        <strain evidence="14">Cs-k2</strain>
    </source>
</reference>
<dbReference type="SUPFAM" id="SSF52799">
    <property type="entry name" value="(Phosphotyrosine protein) phosphatases II"/>
    <property type="match status" value="2"/>
</dbReference>
<dbReference type="SMART" id="SM00194">
    <property type="entry name" value="PTPc"/>
    <property type="match status" value="2"/>
</dbReference>
<evidence type="ECO:0000256" key="1">
    <source>
        <dbReference type="ARBA" id="ARBA00004167"/>
    </source>
</evidence>
<organism evidence="14 15">
    <name type="scientific">Clonorchis sinensis</name>
    <name type="common">Chinese liver fluke</name>
    <dbReference type="NCBI Taxonomy" id="79923"/>
    <lineage>
        <taxon>Eukaryota</taxon>
        <taxon>Metazoa</taxon>
        <taxon>Spiralia</taxon>
        <taxon>Lophotrochozoa</taxon>
        <taxon>Platyhelminthes</taxon>
        <taxon>Trematoda</taxon>
        <taxon>Digenea</taxon>
        <taxon>Opisthorchiida</taxon>
        <taxon>Opisthorchiata</taxon>
        <taxon>Opisthorchiidae</taxon>
        <taxon>Clonorchis</taxon>
    </lineage>
</organism>
<keyword evidence="15" id="KW-1185">Reference proteome</keyword>
<evidence type="ECO:0000256" key="7">
    <source>
        <dbReference type="ARBA" id="ARBA00023136"/>
    </source>
</evidence>
<dbReference type="GO" id="GO:0004725">
    <property type="term" value="F:protein tyrosine phosphatase activity"/>
    <property type="evidence" value="ECO:0007669"/>
    <property type="project" value="UniProtKB-EC"/>
</dbReference>
<dbReference type="Gene3D" id="2.60.40.10">
    <property type="entry name" value="Immunoglobulins"/>
    <property type="match status" value="2"/>
</dbReference>
<dbReference type="PROSITE" id="PS00383">
    <property type="entry name" value="TYR_PHOSPHATASE_1"/>
    <property type="match status" value="2"/>
</dbReference>
<proteinExistence type="inferred from homology"/>
<dbReference type="EC" id="3.1.3.48" evidence="3"/>
<dbReference type="PROSITE" id="PS50055">
    <property type="entry name" value="TYR_PHOSPHATASE_PTP"/>
    <property type="match status" value="2"/>
</dbReference>
<keyword evidence="14" id="KW-0675">Receptor</keyword>
<feature type="domain" description="Tyrosine specific protein phosphatases" evidence="12">
    <location>
        <begin position="1517"/>
        <end position="1586"/>
    </location>
</feature>
<name>A0A8T1MG75_CLOSI</name>
<comment type="similarity">
    <text evidence="2">Belongs to the protein-tyrosine phosphatase family.</text>
</comment>
<reference evidence="14 15" key="1">
    <citation type="journal article" date="2018" name="Biotechnol. Adv.">
        <title>Improved genomic resources and new bioinformatic workflow for the carcinogenic parasite Clonorchis sinensis: Biotechnological implications.</title>
        <authorList>
            <person name="Wang D."/>
            <person name="Korhonen P.K."/>
            <person name="Gasser R.B."/>
            <person name="Young N.D."/>
        </authorList>
    </citation>
    <scope>NUCLEOTIDE SEQUENCE [LARGE SCALE GENOMIC DNA]</scope>
    <source>
        <strain evidence="14">Cs-k2</strain>
    </source>
</reference>
<comment type="catalytic activity">
    <reaction evidence="8">
        <text>O-phospho-L-tyrosyl-[protein] + H2O = L-tyrosyl-[protein] + phosphate</text>
        <dbReference type="Rhea" id="RHEA:10684"/>
        <dbReference type="Rhea" id="RHEA-COMP:10136"/>
        <dbReference type="Rhea" id="RHEA-COMP:20101"/>
        <dbReference type="ChEBI" id="CHEBI:15377"/>
        <dbReference type="ChEBI" id="CHEBI:43474"/>
        <dbReference type="ChEBI" id="CHEBI:46858"/>
        <dbReference type="ChEBI" id="CHEBI:61978"/>
        <dbReference type="EC" id="3.1.3.48"/>
    </reaction>
</comment>
<dbReference type="PROSITE" id="PS50853">
    <property type="entry name" value="FN3"/>
    <property type="match status" value="2"/>
</dbReference>